<dbReference type="Proteomes" id="UP000095287">
    <property type="component" value="Unplaced"/>
</dbReference>
<sequence length="158" mass="18349">MYCPISSGRHAPQRNSDGFLQFYAILTYPYVAYLEFLELGKTPRDGPQLFCIHLVAKNLETLQVLSEDPEKRFPVAEWHEYAAQYWRTKRRQMAKAAELLVEIAVFRLASKAPKKKMHISTTFSPRSTSISYLCDTFRRSVLRFYAAFSDNALAVRMR</sequence>
<organism evidence="1 2">
    <name type="scientific">Steinernema glaseri</name>
    <dbReference type="NCBI Taxonomy" id="37863"/>
    <lineage>
        <taxon>Eukaryota</taxon>
        <taxon>Metazoa</taxon>
        <taxon>Ecdysozoa</taxon>
        <taxon>Nematoda</taxon>
        <taxon>Chromadorea</taxon>
        <taxon>Rhabditida</taxon>
        <taxon>Tylenchina</taxon>
        <taxon>Panagrolaimomorpha</taxon>
        <taxon>Strongyloidoidea</taxon>
        <taxon>Steinernematidae</taxon>
        <taxon>Steinernema</taxon>
    </lineage>
</organism>
<dbReference type="WBParaSite" id="L893_g23042.t1">
    <property type="protein sequence ID" value="L893_g23042.t1"/>
    <property type="gene ID" value="L893_g23042"/>
</dbReference>
<accession>A0A1I7Z580</accession>
<proteinExistence type="predicted"/>
<reference evidence="2" key="1">
    <citation type="submission" date="2016-11" db="UniProtKB">
        <authorList>
            <consortium name="WormBaseParasite"/>
        </authorList>
    </citation>
    <scope>IDENTIFICATION</scope>
</reference>
<evidence type="ECO:0000313" key="2">
    <source>
        <dbReference type="WBParaSite" id="L893_g23042.t1"/>
    </source>
</evidence>
<keyword evidence="1" id="KW-1185">Reference proteome</keyword>
<protein>
    <submittedName>
        <fullName evidence="2">Ras-GEF domain-containing protein</fullName>
    </submittedName>
</protein>
<dbReference type="AlphaFoldDB" id="A0A1I7Z580"/>
<evidence type="ECO:0000313" key="1">
    <source>
        <dbReference type="Proteomes" id="UP000095287"/>
    </source>
</evidence>
<name>A0A1I7Z580_9BILA</name>